<evidence type="ECO:0000259" key="8">
    <source>
        <dbReference type="Pfam" id="PF00482"/>
    </source>
</evidence>
<dbReference type="Proteomes" id="UP000721954">
    <property type="component" value="Unassembled WGS sequence"/>
</dbReference>
<dbReference type="InterPro" id="IPR018076">
    <property type="entry name" value="T2SS_GspF_dom"/>
</dbReference>
<reference evidence="9 10" key="1">
    <citation type="submission" date="2021-02" db="EMBL/GenBank/DDBJ databases">
        <title>Streptomyces spirodelae sp. nov., isolated from duckweed.</title>
        <authorList>
            <person name="Saimee Y."/>
            <person name="Duangmal K."/>
        </authorList>
    </citation>
    <scope>NUCLEOTIDE SEQUENCE [LARGE SCALE GENOMIC DNA]</scope>
    <source>
        <strain evidence="9 10">DSM 42105</strain>
    </source>
</reference>
<gene>
    <name evidence="9" type="ORF">JW613_33525</name>
</gene>
<keyword evidence="5 7" id="KW-0472">Membrane</keyword>
<dbReference type="PANTHER" id="PTHR35007:SF3">
    <property type="entry name" value="POSSIBLE CONSERVED ALANINE RICH MEMBRANE PROTEIN"/>
    <property type="match status" value="1"/>
</dbReference>
<dbReference type="GeneID" id="96263540"/>
<feature type="region of interest" description="Disordered" evidence="6">
    <location>
        <begin position="296"/>
        <end position="315"/>
    </location>
</feature>
<dbReference type="PANTHER" id="PTHR35007">
    <property type="entry name" value="INTEGRAL MEMBRANE PROTEIN-RELATED"/>
    <property type="match status" value="1"/>
</dbReference>
<keyword evidence="4 7" id="KW-1133">Transmembrane helix</keyword>
<evidence type="ECO:0000256" key="7">
    <source>
        <dbReference type="SAM" id="Phobius"/>
    </source>
</evidence>
<keyword evidence="2" id="KW-1003">Cell membrane</keyword>
<evidence type="ECO:0000256" key="6">
    <source>
        <dbReference type="SAM" id="MobiDB-lite"/>
    </source>
</evidence>
<dbReference type="EMBL" id="JAFFZM010000035">
    <property type="protein sequence ID" value="MBO8203164.1"/>
    <property type="molecule type" value="Genomic_DNA"/>
</dbReference>
<name>A0ABS3Y672_9ACTN</name>
<evidence type="ECO:0000313" key="10">
    <source>
        <dbReference type="Proteomes" id="UP000721954"/>
    </source>
</evidence>
<feature type="transmembrane region" description="Helical" evidence="7">
    <location>
        <begin position="59"/>
        <end position="92"/>
    </location>
</feature>
<proteinExistence type="predicted"/>
<feature type="transmembrane region" description="Helical" evidence="7">
    <location>
        <begin position="252"/>
        <end position="272"/>
    </location>
</feature>
<keyword evidence="3 7" id="KW-0812">Transmembrane</keyword>
<evidence type="ECO:0000256" key="2">
    <source>
        <dbReference type="ARBA" id="ARBA00022475"/>
    </source>
</evidence>
<dbReference type="RefSeq" id="WP_209214688.1">
    <property type="nucleotide sequence ID" value="NZ_JAFFZM010000035.1"/>
</dbReference>
<evidence type="ECO:0000256" key="5">
    <source>
        <dbReference type="ARBA" id="ARBA00023136"/>
    </source>
</evidence>
<organism evidence="9 10">
    <name type="scientific">Streptomyces smyrnaeus</name>
    <dbReference type="NCBI Taxonomy" id="1387713"/>
    <lineage>
        <taxon>Bacteria</taxon>
        <taxon>Bacillati</taxon>
        <taxon>Actinomycetota</taxon>
        <taxon>Actinomycetes</taxon>
        <taxon>Kitasatosporales</taxon>
        <taxon>Streptomycetaceae</taxon>
        <taxon>Streptomyces</taxon>
    </lineage>
</organism>
<protein>
    <submittedName>
        <fullName evidence="9">Type II secretion system F family protein</fullName>
    </submittedName>
</protein>
<accession>A0ABS3Y672</accession>
<evidence type="ECO:0000313" key="9">
    <source>
        <dbReference type="EMBL" id="MBO8203164.1"/>
    </source>
</evidence>
<feature type="domain" description="Type II secretion system protein GspF" evidence="8">
    <location>
        <begin position="111"/>
        <end position="240"/>
    </location>
</feature>
<dbReference type="Pfam" id="PF00482">
    <property type="entry name" value="T2SSF"/>
    <property type="match status" value="1"/>
</dbReference>
<comment type="subcellular location">
    <subcellularLocation>
        <location evidence="1">Cell membrane</location>
        <topology evidence="1">Multi-pass membrane protein</topology>
    </subcellularLocation>
</comment>
<sequence length="315" mass="33091">MLWGLVFGLGAGAGVVGLVWALVGVSGPGRPAWWRRWRSGHPEGAAARSVRARSRVRLAAAAGVFLLLWLVTGVFVLAVTGGAAVAGVPWLLAPVRRAAVRIDQLEALAEWTQRLSNALRVGKGLLQAMKDSRTGCPAAIAGPVEDLAERLEVRVAPETALRAFADDVDDVAGDRVAAALILAVTSAGRGRGLADSLELYAAAVRAEVASRQKIEAERKKWRTTLKILIVIMLGVVGIGLLIPSYTAPYGTLLGQLVLGVVALLLFATLLWVRQLSAPPASPRFLIADPRSAVTPPAAVEESEAGHLAAAGEVRR</sequence>
<evidence type="ECO:0000256" key="4">
    <source>
        <dbReference type="ARBA" id="ARBA00022989"/>
    </source>
</evidence>
<evidence type="ECO:0000256" key="1">
    <source>
        <dbReference type="ARBA" id="ARBA00004651"/>
    </source>
</evidence>
<feature type="transmembrane region" description="Helical" evidence="7">
    <location>
        <begin position="227"/>
        <end position="246"/>
    </location>
</feature>
<comment type="caution">
    <text evidence="9">The sequence shown here is derived from an EMBL/GenBank/DDBJ whole genome shotgun (WGS) entry which is preliminary data.</text>
</comment>
<keyword evidence="10" id="KW-1185">Reference proteome</keyword>
<evidence type="ECO:0000256" key="3">
    <source>
        <dbReference type="ARBA" id="ARBA00022692"/>
    </source>
</evidence>